<reference evidence="3 4" key="1">
    <citation type="submission" date="2021-05" db="EMBL/GenBank/DDBJ databases">
        <title>Genome Assembly of Synthetic Allotetraploid Brassica napus Reveals Homoeologous Exchanges between Subgenomes.</title>
        <authorList>
            <person name="Davis J.T."/>
        </authorList>
    </citation>
    <scope>NUCLEOTIDE SEQUENCE [LARGE SCALE GENOMIC DNA]</scope>
    <source>
        <strain evidence="4">cv. Da-Ae</strain>
        <tissue evidence="3">Seedling</tissue>
    </source>
</reference>
<feature type="non-terminal residue" evidence="3">
    <location>
        <position position="86"/>
    </location>
</feature>
<feature type="signal peptide" evidence="2">
    <location>
        <begin position="1"/>
        <end position="28"/>
    </location>
</feature>
<name>A0ABQ7X1N4_BRANA</name>
<evidence type="ECO:0008006" key="5">
    <source>
        <dbReference type="Google" id="ProtNLM"/>
    </source>
</evidence>
<feature type="chain" id="PRO_5045513559" description="Transmembrane protein" evidence="2">
    <location>
        <begin position="29"/>
        <end position="86"/>
    </location>
</feature>
<protein>
    <recommendedName>
        <fullName evidence="5">Transmembrane protein</fullName>
    </recommendedName>
</protein>
<organism evidence="3 4">
    <name type="scientific">Brassica napus</name>
    <name type="common">Rape</name>
    <dbReference type="NCBI Taxonomy" id="3708"/>
    <lineage>
        <taxon>Eukaryota</taxon>
        <taxon>Viridiplantae</taxon>
        <taxon>Streptophyta</taxon>
        <taxon>Embryophyta</taxon>
        <taxon>Tracheophyta</taxon>
        <taxon>Spermatophyta</taxon>
        <taxon>Magnoliopsida</taxon>
        <taxon>eudicotyledons</taxon>
        <taxon>Gunneridae</taxon>
        <taxon>Pentapetalae</taxon>
        <taxon>rosids</taxon>
        <taxon>malvids</taxon>
        <taxon>Brassicales</taxon>
        <taxon>Brassicaceae</taxon>
        <taxon>Brassiceae</taxon>
        <taxon>Brassica</taxon>
    </lineage>
</organism>
<accession>A0ABQ7X1N4</accession>
<proteinExistence type="predicted"/>
<evidence type="ECO:0000256" key="1">
    <source>
        <dbReference type="SAM" id="MobiDB-lite"/>
    </source>
</evidence>
<evidence type="ECO:0000256" key="2">
    <source>
        <dbReference type="SAM" id="SignalP"/>
    </source>
</evidence>
<comment type="caution">
    <text evidence="3">The sequence shown here is derived from an EMBL/GenBank/DDBJ whole genome shotgun (WGS) entry which is preliminary data.</text>
</comment>
<evidence type="ECO:0000313" key="4">
    <source>
        <dbReference type="Proteomes" id="UP000824890"/>
    </source>
</evidence>
<dbReference type="Proteomes" id="UP000824890">
    <property type="component" value="Unassembled WGS sequence"/>
</dbReference>
<gene>
    <name evidence="3" type="ORF">HID58_096022</name>
</gene>
<feature type="region of interest" description="Disordered" evidence="1">
    <location>
        <begin position="65"/>
        <end position="86"/>
    </location>
</feature>
<sequence length="86" mass="9553">MASSKVSSMLLFLLLLVLVFPHMDKALGEERQLHELKGTEHPDQLMTVGRSLLFRIPPCPPSLCKPRPIRIPSPTSYTSTPSTALK</sequence>
<evidence type="ECO:0000313" key="3">
    <source>
        <dbReference type="EMBL" id="KAH0849860.1"/>
    </source>
</evidence>
<dbReference type="EMBL" id="JAGKQM010002286">
    <property type="protein sequence ID" value="KAH0849860.1"/>
    <property type="molecule type" value="Genomic_DNA"/>
</dbReference>
<keyword evidence="2" id="KW-0732">Signal</keyword>
<keyword evidence="4" id="KW-1185">Reference proteome</keyword>